<keyword evidence="3" id="KW-1185">Reference proteome</keyword>
<dbReference type="RefSeq" id="WP_188383606.1">
    <property type="nucleotide sequence ID" value="NZ_BMEY01000004.1"/>
</dbReference>
<dbReference type="PIRSF" id="PIRSF021435">
    <property type="entry name" value="SpoIIIAB"/>
    <property type="match status" value="1"/>
</dbReference>
<organism evidence="2 3">
    <name type="scientific">Ornithinibacillus halotolerans</name>
    <dbReference type="NCBI Taxonomy" id="1274357"/>
    <lineage>
        <taxon>Bacteria</taxon>
        <taxon>Bacillati</taxon>
        <taxon>Bacillota</taxon>
        <taxon>Bacilli</taxon>
        <taxon>Bacillales</taxon>
        <taxon>Bacillaceae</taxon>
        <taxon>Ornithinibacillus</taxon>
    </lineage>
</organism>
<dbReference type="NCBIfam" id="TIGR02833">
    <property type="entry name" value="spore_III_AB"/>
    <property type="match status" value="1"/>
</dbReference>
<gene>
    <name evidence="2" type="primary">spoIIIAB</name>
    <name evidence="2" type="ORF">GCM10008025_10090</name>
</gene>
<dbReference type="InterPro" id="IPR014198">
    <property type="entry name" value="Spore_III_AB"/>
</dbReference>
<evidence type="ECO:0000313" key="2">
    <source>
        <dbReference type="EMBL" id="GGA68123.1"/>
    </source>
</evidence>
<proteinExistence type="predicted"/>
<protein>
    <submittedName>
        <fullName evidence="2">Stage III sporulation protein SpoAB</fullName>
    </submittedName>
</protein>
<comment type="caution">
    <text evidence="2">The sequence shown here is derived from an EMBL/GenBank/DDBJ whole genome shotgun (WGS) entry which is preliminary data.</text>
</comment>
<dbReference type="Pfam" id="PF09548">
    <property type="entry name" value="Spore_III_AB"/>
    <property type="match status" value="1"/>
</dbReference>
<keyword evidence="1" id="KW-0175">Coiled coil</keyword>
<dbReference type="AlphaFoldDB" id="A0A916RUG2"/>
<evidence type="ECO:0000313" key="3">
    <source>
        <dbReference type="Proteomes" id="UP000613512"/>
    </source>
</evidence>
<accession>A0A916RUG2</accession>
<sequence length="170" mass="19735">MKWIGALLFIGATTWLGFEWSSKLTRRPKHIRQLINALQVLEAEITYSQLPLHDAFTTIAKQIPKPCANFFQMVADDMKQSSSDFDELWEKCVSTYIEESSLSVNEKEILLQFGRTLGQHDFFQQQKHIQLTIKHLERELQDARDEQDRYGKMAKSLGFLTGLFIVLLLI</sequence>
<feature type="coiled-coil region" evidence="1">
    <location>
        <begin position="126"/>
        <end position="153"/>
    </location>
</feature>
<dbReference type="EMBL" id="BMEY01000004">
    <property type="protein sequence ID" value="GGA68123.1"/>
    <property type="molecule type" value="Genomic_DNA"/>
</dbReference>
<reference evidence="2" key="2">
    <citation type="submission" date="2020-09" db="EMBL/GenBank/DDBJ databases">
        <authorList>
            <person name="Sun Q."/>
            <person name="Zhou Y."/>
        </authorList>
    </citation>
    <scope>NUCLEOTIDE SEQUENCE</scope>
    <source>
        <strain evidence="2">CGMCC 1.12408</strain>
    </source>
</reference>
<name>A0A916RUG2_9BACI</name>
<evidence type="ECO:0000256" key="1">
    <source>
        <dbReference type="SAM" id="Coils"/>
    </source>
</evidence>
<reference evidence="2" key="1">
    <citation type="journal article" date="2014" name="Int. J. Syst. Evol. Microbiol.">
        <title>Complete genome sequence of Corynebacterium casei LMG S-19264T (=DSM 44701T), isolated from a smear-ripened cheese.</title>
        <authorList>
            <consortium name="US DOE Joint Genome Institute (JGI-PGF)"/>
            <person name="Walter F."/>
            <person name="Albersmeier A."/>
            <person name="Kalinowski J."/>
            <person name="Ruckert C."/>
        </authorList>
    </citation>
    <scope>NUCLEOTIDE SEQUENCE</scope>
    <source>
        <strain evidence="2">CGMCC 1.12408</strain>
    </source>
</reference>
<dbReference type="Proteomes" id="UP000613512">
    <property type="component" value="Unassembled WGS sequence"/>
</dbReference>